<reference evidence="1" key="1">
    <citation type="submission" date="2020-01" db="EMBL/GenBank/DDBJ databases">
        <authorList>
            <person name="Chen W.-M."/>
        </authorList>
    </citation>
    <scope>NUCLEOTIDE SEQUENCE</scope>
    <source>
        <strain evidence="1">CYK-10</strain>
    </source>
</reference>
<evidence type="ECO:0000313" key="1">
    <source>
        <dbReference type="EMBL" id="NBZ90109.1"/>
    </source>
</evidence>
<dbReference type="Proteomes" id="UP001193501">
    <property type="component" value="Unassembled WGS sequence"/>
</dbReference>
<name>A0AAE5BXK3_9RHOB</name>
<organism evidence="1 2">
    <name type="scientific">Stagnihabitans tardus</name>
    <dbReference type="NCBI Taxonomy" id="2699202"/>
    <lineage>
        <taxon>Bacteria</taxon>
        <taxon>Pseudomonadati</taxon>
        <taxon>Pseudomonadota</taxon>
        <taxon>Alphaproteobacteria</taxon>
        <taxon>Rhodobacterales</taxon>
        <taxon>Paracoccaceae</taxon>
        <taxon>Stagnihabitans</taxon>
    </lineage>
</organism>
<comment type="caution">
    <text evidence="1">The sequence shown here is derived from an EMBL/GenBank/DDBJ whole genome shotgun (WGS) entry which is preliminary data.</text>
</comment>
<keyword evidence="2" id="KW-1185">Reference proteome</keyword>
<feature type="non-terminal residue" evidence="1">
    <location>
        <position position="94"/>
    </location>
</feature>
<evidence type="ECO:0000313" key="2">
    <source>
        <dbReference type="Proteomes" id="UP001193501"/>
    </source>
</evidence>
<accession>A0AAE5BXK3</accession>
<dbReference type="AlphaFoldDB" id="A0AAE5BXK3"/>
<proteinExistence type="predicted"/>
<gene>
    <name evidence="1" type="ORF">GV832_21280</name>
</gene>
<dbReference type="EMBL" id="JAABNR010000056">
    <property type="protein sequence ID" value="NBZ90109.1"/>
    <property type="molecule type" value="Genomic_DNA"/>
</dbReference>
<protein>
    <submittedName>
        <fullName evidence="1">Uncharacterized protein</fullName>
    </submittedName>
</protein>
<sequence length="94" mass="10181">MRRTPLLFGLLLGTAVPMGLMAQGVPIIDGSRLSNFISRLVEQAEDAVKQGEKLATRTELSEIEDDQLAAYERFLADTTGVTDLSGFEMGTGTF</sequence>